<protein>
    <submittedName>
        <fullName evidence="2">EAL domain-containing protein</fullName>
    </submittedName>
</protein>
<dbReference type="InterPro" id="IPR035919">
    <property type="entry name" value="EAL_sf"/>
</dbReference>
<gene>
    <name evidence="2" type="ORF">ACFPOF_06145</name>
</gene>
<dbReference type="InterPro" id="IPR001633">
    <property type="entry name" value="EAL_dom"/>
</dbReference>
<dbReference type="RefSeq" id="WP_378130648.1">
    <property type="nucleotide sequence ID" value="NZ_JBHSMI010000011.1"/>
</dbReference>
<feature type="domain" description="EAL" evidence="1">
    <location>
        <begin position="1"/>
        <end position="229"/>
    </location>
</feature>
<sequence>MSRHAKLIQPCFQPIKDTITNSRLGYEATIKGRAGESAKVLFDRAMFRGKESVHDLDRHARLLALSEGEQILEDSDLLFLNVSSLDTLEREARQFLERGLAGRLVFEITEHVSIDQEAVRLIEKIHELGFMIAIDDFGKGSANWRSFVELPISYLKMDMYFVHQIHRAASRYVIEKMAELCLEMDIKLILEGVETEAQFQELLKLKGRYMQGFYFGRPQFIESNMRVHA</sequence>
<dbReference type="SUPFAM" id="SSF141868">
    <property type="entry name" value="EAL domain-like"/>
    <property type="match status" value="1"/>
</dbReference>
<dbReference type="Gene3D" id="3.20.20.450">
    <property type="entry name" value="EAL domain"/>
    <property type="match status" value="1"/>
</dbReference>
<dbReference type="SMART" id="SM00052">
    <property type="entry name" value="EAL"/>
    <property type="match status" value="1"/>
</dbReference>
<reference evidence="3" key="1">
    <citation type="journal article" date="2019" name="Int. J. Syst. Evol. Microbiol.">
        <title>The Global Catalogue of Microorganisms (GCM) 10K type strain sequencing project: providing services to taxonomists for standard genome sequencing and annotation.</title>
        <authorList>
            <consortium name="The Broad Institute Genomics Platform"/>
            <consortium name="The Broad Institute Genome Sequencing Center for Infectious Disease"/>
            <person name="Wu L."/>
            <person name="Ma J."/>
        </authorList>
    </citation>
    <scope>NUCLEOTIDE SEQUENCE [LARGE SCALE GENOMIC DNA]</scope>
    <source>
        <strain evidence="3">CGMCC 1.18575</strain>
    </source>
</reference>
<dbReference type="PROSITE" id="PS50883">
    <property type="entry name" value="EAL"/>
    <property type="match status" value="1"/>
</dbReference>
<dbReference type="PANTHER" id="PTHR33121:SF70">
    <property type="entry name" value="SIGNALING PROTEIN YKOW"/>
    <property type="match status" value="1"/>
</dbReference>
<dbReference type="Pfam" id="PF00563">
    <property type="entry name" value="EAL"/>
    <property type="match status" value="1"/>
</dbReference>
<accession>A0ABW0HR12</accession>
<dbReference type="Proteomes" id="UP001596113">
    <property type="component" value="Unassembled WGS sequence"/>
</dbReference>
<evidence type="ECO:0000313" key="3">
    <source>
        <dbReference type="Proteomes" id="UP001596113"/>
    </source>
</evidence>
<evidence type="ECO:0000259" key="1">
    <source>
        <dbReference type="PROSITE" id="PS50883"/>
    </source>
</evidence>
<evidence type="ECO:0000313" key="2">
    <source>
        <dbReference type="EMBL" id="MFC5402312.1"/>
    </source>
</evidence>
<comment type="caution">
    <text evidence="2">The sequence shown here is derived from an EMBL/GenBank/DDBJ whole genome shotgun (WGS) entry which is preliminary data.</text>
</comment>
<name>A0ABW0HR12_9BACL</name>
<dbReference type="CDD" id="cd01948">
    <property type="entry name" value="EAL"/>
    <property type="match status" value="1"/>
</dbReference>
<dbReference type="EMBL" id="JBHSMI010000011">
    <property type="protein sequence ID" value="MFC5402312.1"/>
    <property type="molecule type" value="Genomic_DNA"/>
</dbReference>
<organism evidence="2 3">
    <name type="scientific">Cohnella soli</name>
    <dbReference type="NCBI Taxonomy" id="425005"/>
    <lineage>
        <taxon>Bacteria</taxon>
        <taxon>Bacillati</taxon>
        <taxon>Bacillota</taxon>
        <taxon>Bacilli</taxon>
        <taxon>Bacillales</taxon>
        <taxon>Paenibacillaceae</taxon>
        <taxon>Cohnella</taxon>
    </lineage>
</organism>
<proteinExistence type="predicted"/>
<dbReference type="PANTHER" id="PTHR33121">
    <property type="entry name" value="CYCLIC DI-GMP PHOSPHODIESTERASE PDEF"/>
    <property type="match status" value="1"/>
</dbReference>
<dbReference type="InterPro" id="IPR050706">
    <property type="entry name" value="Cyclic-di-GMP_PDE-like"/>
</dbReference>
<keyword evidence="3" id="KW-1185">Reference proteome</keyword>